<organism evidence="2 3">
    <name type="scientific">Mucilaginibacter humi</name>
    <dbReference type="NCBI Taxonomy" id="2732510"/>
    <lineage>
        <taxon>Bacteria</taxon>
        <taxon>Pseudomonadati</taxon>
        <taxon>Bacteroidota</taxon>
        <taxon>Sphingobacteriia</taxon>
        <taxon>Sphingobacteriales</taxon>
        <taxon>Sphingobacteriaceae</taxon>
        <taxon>Mucilaginibacter</taxon>
    </lineage>
</organism>
<evidence type="ECO:0000259" key="1">
    <source>
        <dbReference type="Pfam" id="PF13084"/>
    </source>
</evidence>
<comment type="caution">
    <text evidence="2">The sequence shown here is derived from an EMBL/GenBank/DDBJ whole genome shotgun (WGS) entry which is preliminary data.</text>
</comment>
<dbReference type="Proteomes" id="UP000566071">
    <property type="component" value="Unassembled WGS sequence"/>
</dbReference>
<keyword evidence="3" id="KW-1185">Reference proteome</keyword>
<feature type="domain" description="DUF3943" evidence="1">
    <location>
        <begin position="74"/>
        <end position="178"/>
    </location>
</feature>
<dbReference type="EMBL" id="JABFCR010000029">
    <property type="protein sequence ID" value="NNU34044.1"/>
    <property type="molecule type" value="Genomic_DNA"/>
</dbReference>
<evidence type="ECO:0000313" key="2">
    <source>
        <dbReference type="EMBL" id="NNU34044.1"/>
    </source>
</evidence>
<gene>
    <name evidence="2" type="ORF">HK413_07555</name>
</gene>
<dbReference type="Pfam" id="PF13084">
    <property type="entry name" value="DUF3943"/>
    <property type="match status" value="1"/>
</dbReference>
<proteinExistence type="predicted"/>
<reference evidence="2 3" key="1">
    <citation type="submission" date="2020-05" db="EMBL/GenBank/DDBJ databases">
        <authorList>
            <person name="Khan S.A."/>
            <person name="Jeon C.O."/>
            <person name="Chun B.H."/>
        </authorList>
    </citation>
    <scope>NUCLEOTIDE SEQUENCE [LARGE SCALE GENOMIC DNA]</scope>
    <source>
        <strain evidence="2 3">S1162</strain>
    </source>
</reference>
<sequence>MYAQVPATYEQPVKKDSIPKPRLRWRDRPAHFDRAVIELGLMEIIPWSYDKFIAKKDYADISLKSVRNNLKPNSWAWDDDPFQTNQFGHPFHGSLFFNTFRSNGYTFWQSVPAVMVGSYVWETTAETQPPSPNDFINTSFGGIVLGEMTHRLANKLVNNQRTGVRRQATEVLGFIINPANGLNRILDGKWGKVGRNSKIDSSIITAEIDAGVRTFNRSNTNILHNSNFGWYGHVKILYGTPYKDYDTPFSNFTMNVEFGKDDSSKVNMVSVYGSLKGWEIKTNEKLQHVAVLSANYDFLHNSAFFYGAQSVKMNLLSEYDLSKKLKINTVFGAGPILLSATPDPYLYYANGRNYDYGTGASVNASGALTILNHFTYGINYRGGWTVTINGHPSHYFLHTVSSEATITLSKNFAFSAESGYFALHGSYQKYADVNRNYPYLRFSSRYTISF</sequence>
<dbReference type="RefSeq" id="WP_175269729.1">
    <property type="nucleotide sequence ID" value="NZ_JABFCR010000029.1"/>
</dbReference>
<dbReference type="InterPro" id="IPR025079">
    <property type="entry name" value="DUF3943"/>
</dbReference>
<accession>A0ABX1W1D2</accession>
<name>A0ABX1W1D2_9SPHI</name>
<evidence type="ECO:0000313" key="3">
    <source>
        <dbReference type="Proteomes" id="UP000566071"/>
    </source>
</evidence>
<protein>
    <submittedName>
        <fullName evidence="2">DUF3943 domain-containing protein</fullName>
    </submittedName>
</protein>